<keyword evidence="2 5" id="KW-0641">Proline biosynthesis</keyword>
<dbReference type="InterPro" id="IPR008927">
    <property type="entry name" value="6-PGluconate_DH-like_C_sf"/>
</dbReference>
<feature type="domain" description="Pyrroline-5-carboxylate reductase dimerisation" evidence="9">
    <location>
        <begin position="165"/>
        <end position="269"/>
    </location>
</feature>
<keyword evidence="3 5" id="KW-0521">NADP</keyword>
<dbReference type="PROSITE" id="PS00521">
    <property type="entry name" value="P5CR"/>
    <property type="match status" value="1"/>
</dbReference>
<evidence type="ECO:0000256" key="3">
    <source>
        <dbReference type="ARBA" id="ARBA00022857"/>
    </source>
</evidence>
<comment type="catalytic activity">
    <reaction evidence="5">
        <text>L-proline + NAD(+) = (S)-1-pyrroline-5-carboxylate + NADH + 2 H(+)</text>
        <dbReference type="Rhea" id="RHEA:14105"/>
        <dbReference type="ChEBI" id="CHEBI:15378"/>
        <dbReference type="ChEBI" id="CHEBI:17388"/>
        <dbReference type="ChEBI" id="CHEBI:57540"/>
        <dbReference type="ChEBI" id="CHEBI:57945"/>
        <dbReference type="ChEBI" id="CHEBI:60039"/>
        <dbReference type="EC" id="1.5.1.2"/>
    </reaction>
</comment>
<protein>
    <recommendedName>
        <fullName evidence="5 6">Pyrroline-5-carboxylate reductase</fullName>
        <shortName evidence="5">P5C reductase</shortName>
        <shortName evidence="5">P5CR</shortName>
        <ecNumber evidence="5 6">1.5.1.2</ecNumber>
    </recommendedName>
    <alternativeName>
        <fullName evidence="5">PCA reductase</fullName>
    </alternativeName>
</protein>
<sequence length="280" mass="28697">MRLGERVAVIGAGAMGEAFIKGLLRQGLSSRDEIVATDKSPERRAHIEQGYGILVTDDNAEALRGADTAVVAVKPQSIVEALREMAPAIDVGRHLVISIAAGVPTSVIERRLPPGTAVVRAMPNIAALVGQAATGLCRGTFAQEGHLQRALKIFEAIGRAVVVPEGLMDAVTGLSGSGPAYAYLVVEALADGGVAAGLSREAALFLAAQTLAGAARMVLDTGRHPAELRNWVTSPAGTTAAGLTVLESRGVRGALMEAVLAGTRRSRELGEAGTGGARDG</sequence>
<organism evidence="10 11">
    <name type="scientific">Geochorda subterranea</name>
    <dbReference type="NCBI Taxonomy" id="3109564"/>
    <lineage>
        <taxon>Bacteria</taxon>
        <taxon>Bacillati</taxon>
        <taxon>Bacillota</taxon>
        <taxon>Limnochordia</taxon>
        <taxon>Limnochordales</taxon>
        <taxon>Geochordaceae</taxon>
        <taxon>Geochorda</taxon>
    </lineage>
</organism>
<dbReference type="InterPro" id="IPR028939">
    <property type="entry name" value="P5C_Rdtase_cat_N"/>
</dbReference>
<dbReference type="PIRSF" id="PIRSF000193">
    <property type="entry name" value="Pyrrol-5-carb_rd"/>
    <property type="match status" value="1"/>
</dbReference>
<comment type="pathway">
    <text evidence="5 7">Amino-acid biosynthesis; L-proline biosynthesis; L-proline from L-glutamate 5-semialdehyde: step 1/1.</text>
</comment>
<evidence type="ECO:0000313" key="11">
    <source>
        <dbReference type="Proteomes" id="UP001333102"/>
    </source>
</evidence>
<evidence type="ECO:0000256" key="7">
    <source>
        <dbReference type="RuleBase" id="RU003903"/>
    </source>
</evidence>
<dbReference type="InterPro" id="IPR000304">
    <property type="entry name" value="Pyrroline-COOH_reductase"/>
</dbReference>
<dbReference type="NCBIfam" id="TIGR00112">
    <property type="entry name" value="proC"/>
    <property type="match status" value="1"/>
</dbReference>
<evidence type="ECO:0000256" key="4">
    <source>
        <dbReference type="ARBA" id="ARBA00023002"/>
    </source>
</evidence>
<accession>A0ABZ1BLF1</accession>
<keyword evidence="4 5" id="KW-0560">Oxidoreductase</keyword>
<comment type="function">
    <text evidence="5">Catalyzes the reduction of 1-pyrroline-5-carboxylate (PCA) to L-proline.</text>
</comment>
<evidence type="ECO:0000259" key="9">
    <source>
        <dbReference type="Pfam" id="PF14748"/>
    </source>
</evidence>
<dbReference type="HAMAP" id="MF_01925">
    <property type="entry name" value="P5C_reductase"/>
    <property type="match status" value="1"/>
</dbReference>
<evidence type="ECO:0000256" key="2">
    <source>
        <dbReference type="ARBA" id="ARBA00022650"/>
    </source>
</evidence>
<keyword evidence="11" id="KW-1185">Reference proteome</keyword>
<evidence type="ECO:0000259" key="8">
    <source>
        <dbReference type="Pfam" id="PF03807"/>
    </source>
</evidence>
<keyword evidence="5 7" id="KW-0028">Amino-acid biosynthesis</keyword>
<dbReference type="InterPro" id="IPR036291">
    <property type="entry name" value="NAD(P)-bd_dom_sf"/>
</dbReference>
<dbReference type="InterPro" id="IPR053790">
    <property type="entry name" value="P5CR-like_CS"/>
</dbReference>
<dbReference type="RefSeq" id="WP_324667658.1">
    <property type="nucleotide sequence ID" value="NZ_CP141614.1"/>
</dbReference>
<dbReference type="SUPFAM" id="SSF51735">
    <property type="entry name" value="NAD(P)-binding Rossmann-fold domains"/>
    <property type="match status" value="1"/>
</dbReference>
<dbReference type="Gene3D" id="3.40.50.720">
    <property type="entry name" value="NAD(P)-binding Rossmann-like Domain"/>
    <property type="match status" value="1"/>
</dbReference>
<name>A0ABZ1BLF1_9FIRM</name>
<proteinExistence type="inferred from homology"/>
<dbReference type="Proteomes" id="UP001333102">
    <property type="component" value="Chromosome"/>
</dbReference>
<dbReference type="GO" id="GO:0004735">
    <property type="term" value="F:pyrroline-5-carboxylate reductase activity"/>
    <property type="evidence" value="ECO:0007669"/>
    <property type="project" value="UniProtKB-EC"/>
</dbReference>
<dbReference type="Gene3D" id="1.10.3730.10">
    <property type="entry name" value="ProC C-terminal domain-like"/>
    <property type="match status" value="1"/>
</dbReference>
<evidence type="ECO:0000256" key="5">
    <source>
        <dbReference type="HAMAP-Rule" id="MF_01925"/>
    </source>
</evidence>
<reference evidence="11" key="1">
    <citation type="submission" date="2023-12" db="EMBL/GenBank/DDBJ databases">
        <title>Novel isolates from deep terrestrial aquifers shed light on the physiology and ecology of the class Limnochordia.</title>
        <authorList>
            <person name="Karnachuk O.V."/>
            <person name="Lukina A.P."/>
            <person name="Avakyan M.R."/>
            <person name="Kadnikov V."/>
            <person name="Begmatov S."/>
            <person name="Beletsky A.V."/>
            <person name="Mardanov A.V."/>
            <person name="Ravin N.V."/>
        </authorList>
    </citation>
    <scope>NUCLEOTIDE SEQUENCE [LARGE SCALE GENOMIC DNA]</scope>
    <source>
        <strain evidence="11">LN</strain>
    </source>
</reference>
<dbReference type="SUPFAM" id="SSF48179">
    <property type="entry name" value="6-phosphogluconate dehydrogenase C-terminal domain-like"/>
    <property type="match status" value="1"/>
</dbReference>
<evidence type="ECO:0000256" key="1">
    <source>
        <dbReference type="ARBA" id="ARBA00005525"/>
    </source>
</evidence>
<dbReference type="InterPro" id="IPR029036">
    <property type="entry name" value="P5CR_dimer"/>
</dbReference>
<dbReference type="EC" id="1.5.1.2" evidence="5 6"/>
<dbReference type="PANTHER" id="PTHR11645:SF0">
    <property type="entry name" value="PYRROLINE-5-CARBOXYLATE REDUCTASE 3"/>
    <property type="match status" value="1"/>
</dbReference>
<evidence type="ECO:0000256" key="6">
    <source>
        <dbReference type="NCBIfam" id="TIGR00112"/>
    </source>
</evidence>
<feature type="domain" description="Pyrroline-5-carboxylate reductase catalytic N-terminal" evidence="8">
    <location>
        <begin position="6"/>
        <end position="102"/>
    </location>
</feature>
<comment type="similarity">
    <text evidence="1 5 7">Belongs to the pyrroline-5-carboxylate reductase family.</text>
</comment>
<gene>
    <name evidence="5 10" type="primary">proC</name>
    <name evidence="10" type="ORF">VLY81_08100</name>
</gene>
<comment type="catalytic activity">
    <reaction evidence="5 7">
        <text>L-proline + NADP(+) = (S)-1-pyrroline-5-carboxylate + NADPH + 2 H(+)</text>
        <dbReference type="Rhea" id="RHEA:14109"/>
        <dbReference type="ChEBI" id="CHEBI:15378"/>
        <dbReference type="ChEBI" id="CHEBI:17388"/>
        <dbReference type="ChEBI" id="CHEBI:57783"/>
        <dbReference type="ChEBI" id="CHEBI:58349"/>
        <dbReference type="ChEBI" id="CHEBI:60039"/>
        <dbReference type="EC" id="1.5.1.2"/>
    </reaction>
</comment>
<dbReference type="Pfam" id="PF03807">
    <property type="entry name" value="F420_oxidored"/>
    <property type="match status" value="1"/>
</dbReference>
<dbReference type="EMBL" id="CP141614">
    <property type="protein sequence ID" value="WRP13413.1"/>
    <property type="molecule type" value="Genomic_DNA"/>
</dbReference>
<keyword evidence="5" id="KW-0963">Cytoplasm</keyword>
<dbReference type="PANTHER" id="PTHR11645">
    <property type="entry name" value="PYRROLINE-5-CARBOXYLATE REDUCTASE"/>
    <property type="match status" value="1"/>
</dbReference>
<evidence type="ECO:0000313" key="10">
    <source>
        <dbReference type="EMBL" id="WRP13413.1"/>
    </source>
</evidence>
<comment type="subcellular location">
    <subcellularLocation>
        <location evidence="5">Cytoplasm</location>
    </subcellularLocation>
</comment>
<dbReference type="Pfam" id="PF14748">
    <property type="entry name" value="P5CR_dimer"/>
    <property type="match status" value="1"/>
</dbReference>